<dbReference type="InterPro" id="IPR022028">
    <property type="entry name" value="DUF3604"/>
</dbReference>
<dbReference type="EMBL" id="SPIA01000002">
    <property type="protein sequence ID" value="TFH67941.1"/>
    <property type="molecule type" value="Genomic_DNA"/>
</dbReference>
<keyword evidence="4" id="KW-1185">Reference proteome</keyword>
<feature type="signal peptide" evidence="2">
    <location>
        <begin position="1"/>
        <end position="26"/>
    </location>
</feature>
<dbReference type="Pfam" id="PF12228">
    <property type="entry name" value="DUF3604"/>
    <property type="match status" value="1"/>
</dbReference>
<feature type="region of interest" description="Disordered" evidence="1">
    <location>
        <begin position="585"/>
        <end position="607"/>
    </location>
</feature>
<organism evidence="3 4">
    <name type="scientific">Gammaproteobacteria bacterium LSUCC0057</name>
    <dbReference type="NCBI Taxonomy" id="2559237"/>
    <lineage>
        <taxon>Bacteria</taxon>
        <taxon>Pseudomonadati</taxon>
        <taxon>Pseudomonadota</taxon>
        <taxon>Gammaproteobacteria</taxon>
        <taxon>Cellvibrionales</taxon>
        <taxon>Porticoccaceae</taxon>
        <taxon>SAR92 clade</taxon>
    </lineage>
</organism>
<proteinExistence type="predicted"/>
<comment type="caution">
    <text evidence="3">The sequence shown here is derived from an EMBL/GenBank/DDBJ whole genome shotgun (WGS) entry which is preliminary data.</text>
</comment>
<accession>A0A4Y8UIF1</accession>
<dbReference type="Proteomes" id="UP000298133">
    <property type="component" value="Unassembled WGS sequence"/>
</dbReference>
<reference evidence="3 4" key="1">
    <citation type="submission" date="2019-03" db="EMBL/GenBank/DDBJ databases">
        <title>Draft genome of Gammaproteobacteria bacterium LSUCC0057, a member of the SAR92 clade.</title>
        <authorList>
            <person name="Lanclos V.C."/>
            <person name="Doiron C."/>
            <person name="Henson M.W."/>
            <person name="Thrash J.C."/>
        </authorList>
    </citation>
    <scope>NUCLEOTIDE SEQUENCE [LARGE SCALE GENOMIC DNA]</scope>
    <source>
        <strain evidence="3 4">LSUCC0057</strain>
    </source>
</reference>
<evidence type="ECO:0000256" key="1">
    <source>
        <dbReference type="SAM" id="MobiDB-lite"/>
    </source>
</evidence>
<dbReference type="OrthoDB" id="543560at2"/>
<name>A0A4Y8UIF1_9GAMM</name>
<dbReference type="AlphaFoldDB" id="A0A4Y8UIF1"/>
<feature type="chain" id="PRO_5021342533" evidence="2">
    <location>
        <begin position="27"/>
        <end position="607"/>
    </location>
</feature>
<sequence>MGSKPTKNLRRKALALALVASGSLQAEPAPTLLWGDTHLHTSYSFDAFLFNNRDTTPDTAYRYAKGLPVLHPMHRGRIQIETPLDFLVVSDHAEITGIPLRLYTGDEQVADTEFGKFARAKIAEGNPGAVFKRLVAEANSGGGDFIAELNQPSIRQSPWQDMLNAADRHNQPGVFTAFIGWEWSSTPDGANLHRIIVTDGDRANASQYLPFSSLDSQRPEDLWAWLAQTSAQHDTRFVSIPHNMNISKGQMFDDVDSDGAAITAEYASLRARWEPIAEVTQIKGDSETHPLLSPNDEFADFERYRFLIDTRPETNHVAPIEEGAYARTALLRGLELEQKLGVNPYKFGMIGSTDAHTSIASAEENNFHGKMAYDGTPESKFTRRIGDDGPLGWDYSASGLTAVWASENSRSAILDAFERKEVYATTGSRIALQFFAGWDLTAADQPADARRKGVAMGGDLTAGDGAAPRFRVIAARDPNGANLDRIQIVKGWLNGAGEPQEQVFDIALSAGRQQRPDGSWATVGNSVDVDSASYRNDIGAAQLSAYWIDPQFDAKQRAFYYARVLEIPTPRHSLYDFVALQQPHPDSQPTSIQERAYSSPIWYTPEQ</sequence>
<keyword evidence="2" id="KW-0732">Signal</keyword>
<protein>
    <submittedName>
        <fullName evidence="3">DUF3604 domain-containing protein</fullName>
    </submittedName>
</protein>
<dbReference type="Gene3D" id="3.20.20.140">
    <property type="entry name" value="Metal-dependent hydrolases"/>
    <property type="match status" value="1"/>
</dbReference>
<evidence type="ECO:0000313" key="4">
    <source>
        <dbReference type="Proteomes" id="UP000298133"/>
    </source>
</evidence>
<evidence type="ECO:0000256" key="2">
    <source>
        <dbReference type="SAM" id="SignalP"/>
    </source>
</evidence>
<evidence type="ECO:0000313" key="3">
    <source>
        <dbReference type="EMBL" id="TFH67941.1"/>
    </source>
</evidence>
<gene>
    <name evidence="3" type="ORF">E3W66_06755</name>
</gene>